<keyword evidence="3" id="KW-1185">Reference proteome</keyword>
<dbReference type="EMBL" id="BLAY01000206">
    <property type="protein sequence ID" value="GET43211.1"/>
    <property type="molecule type" value="Genomic_DNA"/>
</dbReference>
<dbReference type="CDD" id="cd00761">
    <property type="entry name" value="Glyco_tranf_GTA_type"/>
    <property type="match status" value="1"/>
</dbReference>
<dbReference type="Proteomes" id="UP001050975">
    <property type="component" value="Unassembled WGS sequence"/>
</dbReference>
<protein>
    <submittedName>
        <fullName evidence="2">Glycosyl transferase</fullName>
    </submittedName>
</protein>
<organism evidence="2 3">
    <name type="scientific">Microseira wollei NIES-4236</name>
    <dbReference type="NCBI Taxonomy" id="2530354"/>
    <lineage>
        <taxon>Bacteria</taxon>
        <taxon>Bacillati</taxon>
        <taxon>Cyanobacteriota</taxon>
        <taxon>Cyanophyceae</taxon>
        <taxon>Oscillatoriophycideae</taxon>
        <taxon>Aerosakkonematales</taxon>
        <taxon>Aerosakkonemataceae</taxon>
        <taxon>Microseira</taxon>
    </lineage>
</organism>
<evidence type="ECO:0000313" key="3">
    <source>
        <dbReference type="Proteomes" id="UP001050975"/>
    </source>
</evidence>
<proteinExistence type="predicted"/>
<reference evidence="2" key="1">
    <citation type="submission" date="2019-10" db="EMBL/GenBank/DDBJ databases">
        <title>Draft genome sequece of Microseira wollei NIES-4236.</title>
        <authorList>
            <person name="Yamaguchi H."/>
            <person name="Suzuki S."/>
            <person name="Kawachi M."/>
        </authorList>
    </citation>
    <scope>NUCLEOTIDE SEQUENCE</scope>
    <source>
        <strain evidence="2">NIES-4236</strain>
    </source>
</reference>
<dbReference type="InterPro" id="IPR050834">
    <property type="entry name" value="Glycosyltransf_2"/>
</dbReference>
<dbReference type="GO" id="GO:0016740">
    <property type="term" value="F:transferase activity"/>
    <property type="evidence" value="ECO:0007669"/>
    <property type="project" value="UniProtKB-KW"/>
</dbReference>
<dbReference type="PANTHER" id="PTHR43685">
    <property type="entry name" value="GLYCOSYLTRANSFERASE"/>
    <property type="match status" value="1"/>
</dbReference>
<dbReference type="SUPFAM" id="SSF53448">
    <property type="entry name" value="Nucleotide-diphospho-sugar transferases"/>
    <property type="match status" value="1"/>
</dbReference>
<gene>
    <name evidence="2" type="ORF">MiSe_80330</name>
</gene>
<dbReference type="Gene3D" id="3.90.550.10">
    <property type="entry name" value="Spore Coat Polysaccharide Biosynthesis Protein SpsA, Chain A"/>
    <property type="match status" value="1"/>
</dbReference>
<dbReference type="PANTHER" id="PTHR43685:SF14">
    <property type="entry name" value="GLYCOSYLTRANSFERASE 2-LIKE DOMAIN-CONTAINING PROTEIN"/>
    <property type="match status" value="1"/>
</dbReference>
<keyword evidence="2" id="KW-0808">Transferase</keyword>
<dbReference type="InterPro" id="IPR029044">
    <property type="entry name" value="Nucleotide-diphossugar_trans"/>
</dbReference>
<dbReference type="AlphaFoldDB" id="A0AAV3XQL7"/>
<name>A0AAV3XQL7_9CYAN</name>
<dbReference type="Pfam" id="PF00535">
    <property type="entry name" value="Glycos_transf_2"/>
    <property type="match status" value="1"/>
</dbReference>
<evidence type="ECO:0000313" key="2">
    <source>
        <dbReference type="EMBL" id="GET43211.1"/>
    </source>
</evidence>
<sequence>MSLPGNFMKPQPTHIDFTVAIPTYNGERRLPEVLDKLLKQINAKHIAWEVIVIDNNSTDQTKKVVEEYQKNWPSSHDLRYCFEPQKGLCFARQRAVEEAKGKFVGFLDDDNLAAPDWVGQAYAFGMERERVGAYASKIQGEFEVTPPKNFERIAPLLALTDRGNQPCIYAPNKKILPPGAGLVVRKQAWMENVPKNLLLGPKGNDKTIQRGEDLEAVLYIQKAGWELWYNPKMYVAHRIPRERLEKDYLLKLCRSTGLARYHTRMLSVKPFQRPLALLFYLLNDVRKIIFHLLKYNAAIRDDLVVACEMQLYLGCLVSPFYIWNKYGQK</sequence>
<evidence type="ECO:0000259" key="1">
    <source>
        <dbReference type="Pfam" id="PF00535"/>
    </source>
</evidence>
<feature type="domain" description="Glycosyltransferase 2-like" evidence="1">
    <location>
        <begin position="18"/>
        <end position="142"/>
    </location>
</feature>
<dbReference type="InterPro" id="IPR001173">
    <property type="entry name" value="Glyco_trans_2-like"/>
</dbReference>
<comment type="caution">
    <text evidence="2">The sequence shown here is derived from an EMBL/GenBank/DDBJ whole genome shotgun (WGS) entry which is preliminary data.</text>
</comment>
<accession>A0AAV3XQL7</accession>
<dbReference type="NCBIfam" id="NF038302">
    <property type="entry name" value="EPS_HpsE"/>
    <property type="match status" value="1"/>
</dbReference>